<evidence type="ECO:0000313" key="1">
    <source>
        <dbReference type="EMBL" id="PDT47328.1"/>
    </source>
</evidence>
<dbReference type="Proteomes" id="UP000220353">
    <property type="component" value="Unassembled WGS sequence"/>
</dbReference>
<proteinExistence type="predicted"/>
<evidence type="ECO:0000313" key="2">
    <source>
        <dbReference type="Proteomes" id="UP000220353"/>
    </source>
</evidence>
<sequence length="109" mass="12707">MTEIRDGDFTLFDYDFATGRSVWVKHEADGRMTFRVDTPVDQIVDQNTALRNETQARNFGDWVRVASVPLDTVYNSGLDEANQQRDQKYLSRWLNDGDNRAFRTHEGKF</sequence>
<dbReference type="AlphaFoldDB" id="A0A2A6LY94"/>
<dbReference type="RefSeq" id="WP_097586935.1">
    <property type="nucleotide sequence ID" value="NZ_NWTC01000009.1"/>
</dbReference>
<accession>A0A2A6LY94</accession>
<protein>
    <submittedName>
        <fullName evidence="1">Uncharacterized protein</fullName>
    </submittedName>
</protein>
<organism evidence="1 2">
    <name type="scientific">Rhizobium fredii</name>
    <name type="common">Sinorhizobium fredii</name>
    <dbReference type="NCBI Taxonomy" id="380"/>
    <lineage>
        <taxon>Bacteria</taxon>
        <taxon>Pseudomonadati</taxon>
        <taxon>Pseudomonadota</taxon>
        <taxon>Alphaproteobacteria</taxon>
        <taxon>Hyphomicrobiales</taxon>
        <taxon>Rhizobiaceae</taxon>
        <taxon>Sinorhizobium/Ensifer group</taxon>
        <taxon>Sinorhizobium</taxon>
    </lineage>
</organism>
<name>A0A2A6LY94_RHIFR</name>
<dbReference type="EMBL" id="NWTC01000009">
    <property type="protein sequence ID" value="PDT47328.1"/>
    <property type="molecule type" value="Genomic_DNA"/>
</dbReference>
<reference evidence="1 2" key="1">
    <citation type="submission" date="2017-09" db="EMBL/GenBank/DDBJ databases">
        <title>Comparative genomics of rhizobia isolated from Phaseolus vulgaris in China.</title>
        <authorList>
            <person name="Tong W."/>
        </authorList>
    </citation>
    <scope>NUCLEOTIDE SEQUENCE [LARGE SCALE GENOMIC DNA]</scope>
    <source>
        <strain evidence="1 2">PCH1</strain>
    </source>
</reference>
<gene>
    <name evidence="1" type="ORF">CO661_14190</name>
</gene>
<comment type="caution">
    <text evidence="1">The sequence shown here is derived from an EMBL/GenBank/DDBJ whole genome shotgun (WGS) entry which is preliminary data.</text>
</comment>